<sequence length="426" mass="49375">MITDSSLRISLDNKTSSKTPTLIYKIFKITLCLLSFNIFVLGALTIVLQQLLVNIFLSNFVQLKQTLLNDSKKKFITLLITIFRINTPNCKVRITIPKAINQKYKIITKDTGKITDLTSATIDAKTHFKDKSVVIANHQIYTDWVYLWWLAYTSNLAGNIYILLKKSLESIPILGYGMKNYNFIFLSRKWGKDKINLHNHLNDINLDSQGKGRLSGKQPERTTLDGEFIWAEDTFLPEENDNKKWPYQLILFPEGTNLSANTKNKSAEFAKKIDRKPFNNVLLPHVTGFYEVLKTLSTCKTLYDLTIAYSGVPQDEFAQDIYTIKGVFLEGKSPAIVDIYINGLERTEIPLENMDVFGEWLFERWDLKDQLMERYYKNNGDFKADENEYDTYLFSCTCSYMNYLSILVTPILSFVFILKYFIKKMF</sequence>
<feature type="transmembrane region" description="Helical" evidence="4">
    <location>
        <begin position="26"/>
        <end position="48"/>
    </location>
</feature>
<dbReference type="Pfam" id="PF01553">
    <property type="entry name" value="Acyltransferase"/>
    <property type="match status" value="1"/>
</dbReference>
<dbReference type="SMART" id="SM00563">
    <property type="entry name" value="PlsC"/>
    <property type="match status" value="1"/>
</dbReference>
<dbReference type="CDD" id="cd07990">
    <property type="entry name" value="LPLAT_LCLAT1-like"/>
    <property type="match status" value="1"/>
</dbReference>
<organism evidence="6 7">
    <name type="scientific">Hanseniaspora valbyensis NRRL Y-1626</name>
    <dbReference type="NCBI Taxonomy" id="766949"/>
    <lineage>
        <taxon>Eukaryota</taxon>
        <taxon>Fungi</taxon>
        <taxon>Dikarya</taxon>
        <taxon>Ascomycota</taxon>
        <taxon>Saccharomycotina</taxon>
        <taxon>Saccharomycetes</taxon>
        <taxon>Saccharomycodales</taxon>
        <taxon>Saccharomycodaceae</taxon>
        <taxon>Hanseniaspora</taxon>
    </lineage>
</organism>
<dbReference type="OrthoDB" id="189226at2759"/>
<keyword evidence="4" id="KW-0812">Transmembrane</keyword>
<evidence type="ECO:0000256" key="2">
    <source>
        <dbReference type="ARBA" id="ARBA00022679"/>
    </source>
</evidence>
<dbReference type="SUPFAM" id="SSF69593">
    <property type="entry name" value="Glycerol-3-phosphate (1)-acyltransferase"/>
    <property type="match status" value="1"/>
</dbReference>
<dbReference type="AlphaFoldDB" id="A0A1B7TFG2"/>
<evidence type="ECO:0000256" key="4">
    <source>
        <dbReference type="SAM" id="Phobius"/>
    </source>
</evidence>
<gene>
    <name evidence="6" type="ORF">HANVADRAFT_52218</name>
</gene>
<dbReference type="GO" id="GO:0016746">
    <property type="term" value="F:acyltransferase activity"/>
    <property type="evidence" value="ECO:0007669"/>
    <property type="project" value="UniProtKB-KW"/>
</dbReference>
<dbReference type="GO" id="GO:0005783">
    <property type="term" value="C:endoplasmic reticulum"/>
    <property type="evidence" value="ECO:0007669"/>
    <property type="project" value="TreeGrafter"/>
</dbReference>
<dbReference type="InterPro" id="IPR002123">
    <property type="entry name" value="Plipid/glycerol_acylTrfase"/>
</dbReference>
<keyword evidence="4" id="KW-0472">Membrane</keyword>
<dbReference type="EMBL" id="LXPE01000008">
    <property type="protein sequence ID" value="OBA27464.1"/>
    <property type="molecule type" value="Genomic_DNA"/>
</dbReference>
<accession>A0A1B7TFG2</accession>
<comment type="caution">
    <text evidence="6">The sequence shown here is derived from an EMBL/GenBank/DDBJ whole genome shotgun (WGS) entry which is preliminary data.</text>
</comment>
<comment type="similarity">
    <text evidence="1">Belongs to the 1-acyl-sn-glycerol-3-phosphate acyltransferase family.</text>
</comment>
<evidence type="ECO:0000313" key="6">
    <source>
        <dbReference type="EMBL" id="OBA27464.1"/>
    </source>
</evidence>
<evidence type="ECO:0000313" key="7">
    <source>
        <dbReference type="Proteomes" id="UP000092321"/>
    </source>
</evidence>
<dbReference type="PANTHER" id="PTHR10983">
    <property type="entry name" value="1-ACYLGLYCEROL-3-PHOSPHATE ACYLTRANSFERASE-RELATED"/>
    <property type="match status" value="1"/>
</dbReference>
<feature type="transmembrane region" description="Helical" evidence="4">
    <location>
        <begin position="400"/>
        <end position="422"/>
    </location>
</feature>
<keyword evidence="3 6" id="KW-0012">Acyltransferase</keyword>
<proteinExistence type="inferred from homology"/>
<dbReference type="Proteomes" id="UP000092321">
    <property type="component" value="Unassembled WGS sequence"/>
</dbReference>
<protein>
    <submittedName>
        <fullName evidence="6">Acyltransferase-domain-containing protein</fullName>
    </submittedName>
</protein>
<name>A0A1B7TFG2_9ASCO</name>
<evidence type="ECO:0000256" key="3">
    <source>
        <dbReference type="ARBA" id="ARBA00023315"/>
    </source>
</evidence>
<keyword evidence="4" id="KW-1133">Transmembrane helix</keyword>
<dbReference type="InterPro" id="IPR032098">
    <property type="entry name" value="Acyltransf_C"/>
</dbReference>
<dbReference type="GO" id="GO:0036149">
    <property type="term" value="P:phosphatidylinositol acyl-chain remodeling"/>
    <property type="evidence" value="ECO:0007669"/>
    <property type="project" value="TreeGrafter"/>
</dbReference>
<keyword evidence="7" id="KW-1185">Reference proteome</keyword>
<evidence type="ECO:0000256" key="1">
    <source>
        <dbReference type="ARBA" id="ARBA00008655"/>
    </source>
</evidence>
<keyword evidence="2 6" id="KW-0808">Transferase</keyword>
<dbReference type="Pfam" id="PF16076">
    <property type="entry name" value="Acyltransf_C"/>
    <property type="match status" value="1"/>
</dbReference>
<feature type="domain" description="Phospholipid/glycerol acyltransferase" evidence="5">
    <location>
        <begin position="132"/>
        <end position="290"/>
    </location>
</feature>
<dbReference type="PANTHER" id="PTHR10983:SF16">
    <property type="entry name" value="LYSOCARDIOLIPIN ACYLTRANSFERASE 1"/>
    <property type="match status" value="1"/>
</dbReference>
<evidence type="ECO:0000259" key="5">
    <source>
        <dbReference type="SMART" id="SM00563"/>
    </source>
</evidence>
<reference evidence="7" key="1">
    <citation type="journal article" date="2016" name="Proc. Natl. Acad. Sci. U.S.A.">
        <title>Comparative genomics of biotechnologically important yeasts.</title>
        <authorList>
            <person name="Riley R."/>
            <person name="Haridas S."/>
            <person name="Wolfe K.H."/>
            <person name="Lopes M.R."/>
            <person name="Hittinger C.T."/>
            <person name="Goeker M."/>
            <person name="Salamov A.A."/>
            <person name="Wisecaver J.H."/>
            <person name="Long T.M."/>
            <person name="Calvey C.H."/>
            <person name="Aerts A.L."/>
            <person name="Barry K.W."/>
            <person name="Choi C."/>
            <person name="Clum A."/>
            <person name="Coughlan A.Y."/>
            <person name="Deshpande S."/>
            <person name="Douglass A.P."/>
            <person name="Hanson S.J."/>
            <person name="Klenk H.-P."/>
            <person name="LaButti K.M."/>
            <person name="Lapidus A."/>
            <person name="Lindquist E.A."/>
            <person name="Lipzen A.M."/>
            <person name="Meier-Kolthoff J.P."/>
            <person name="Ohm R.A."/>
            <person name="Otillar R.P."/>
            <person name="Pangilinan J.L."/>
            <person name="Peng Y."/>
            <person name="Rokas A."/>
            <person name="Rosa C.A."/>
            <person name="Scheuner C."/>
            <person name="Sibirny A.A."/>
            <person name="Slot J.C."/>
            <person name="Stielow J.B."/>
            <person name="Sun H."/>
            <person name="Kurtzman C.P."/>
            <person name="Blackwell M."/>
            <person name="Grigoriev I.V."/>
            <person name="Jeffries T.W."/>
        </authorList>
    </citation>
    <scope>NUCLEOTIDE SEQUENCE [LARGE SCALE GENOMIC DNA]</scope>
    <source>
        <strain evidence="7">NRRL Y-1626</strain>
    </source>
</reference>